<dbReference type="KEGG" id="sfol:H3H32_17365"/>
<keyword evidence="2" id="KW-0472">Membrane</keyword>
<feature type="region of interest" description="Disordered" evidence="1">
    <location>
        <begin position="86"/>
        <end position="109"/>
    </location>
</feature>
<organism evidence="3 4">
    <name type="scientific">Spirosoma foliorum</name>
    <dbReference type="NCBI Taxonomy" id="2710596"/>
    <lineage>
        <taxon>Bacteria</taxon>
        <taxon>Pseudomonadati</taxon>
        <taxon>Bacteroidota</taxon>
        <taxon>Cytophagia</taxon>
        <taxon>Cytophagales</taxon>
        <taxon>Cytophagaceae</taxon>
        <taxon>Spirosoma</taxon>
    </lineage>
</organism>
<dbReference type="Proteomes" id="UP000515369">
    <property type="component" value="Chromosome"/>
</dbReference>
<proteinExistence type="predicted"/>
<protein>
    <submittedName>
        <fullName evidence="3">Uncharacterized protein</fullName>
    </submittedName>
</protein>
<dbReference type="RefSeq" id="WP_182463931.1">
    <property type="nucleotide sequence ID" value="NZ_CP059732.1"/>
</dbReference>
<dbReference type="EMBL" id="CP059732">
    <property type="protein sequence ID" value="QMW06534.1"/>
    <property type="molecule type" value="Genomic_DNA"/>
</dbReference>
<feature type="transmembrane region" description="Helical" evidence="2">
    <location>
        <begin position="45"/>
        <end position="65"/>
    </location>
</feature>
<keyword evidence="2" id="KW-0812">Transmembrane</keyword>
<dbReference type="AlphaFoldDB" id="A0A7G5H5Z2"/>
<evidence type="ECO:0000256" key="1">
    <source>
        <dbReference type="SAM" id="MobiDB-lite"/>
    </source>
</evidence>
<evidence type="ECO:0000313" key="4">
    <source>
        <dbReference type="Proteomes" id="UP000515369"/>
    </source>
</evidence>
<feature type="transmembrane region" description="Helical" evidence="2">
    <location>
        <begin position="12"/>
        <end position="33"/>
    </location>
</feature>
<evidence type="ECO:0000256" key="2">
    <source>
        <dbReference type="SAM" id="Phobius"/>
    </source>
</evidence>
<name>A0A7G5H5Z2_9BACT</name>
<accession>A0A7G5H5Z2</accession>
<keyword evidence="4" id="KW-1185">Reference proteome</keyword>
<evidence type="ECO:0000313" key="3">
    <source>
        <dbReference type="EMBL" id="QMW06534.1"/>
    </source>
</evidence>
<reference evidence="3 4" key="1">
    <citation type="submission" date="2020-07" db="EMBL/GenBank/DDBJ databases">
        <title>Spirosoma foliorum sp. nov., isolated from the leaves on the Nejang mountain Korea, Republic of.</title>
        <authorList>
            <person name="Ho H."/>
            <person name="Lee Y.-J."/>
            <person name="Nurcahyanto D.-A."/>
            <person name="Kim S.-G."/>
        </authorList>
    </citation>
    <scope>NUCLEOTIDE SEQUENCE [LARGE SCALE GENOMIC DNA]</scope>
    <source>
        <strain evidence="3 4">PL0136</strain>
    </source>
</reference>
<gene>
    <name evidence="3" type="ORF">H3H32_17365</name>
</gene>
<sequence length="109" mass="12975">MRNYPGRRRFRFFFPVFILMALFFFSFVVYWLWNRVLVAVVPVKAVTYWQAMGLLVLSRILLGGFKAGPSGGRSFDGGGPAWREKWRQMSDEDRAKFKNEWRRRSEDRS</sequence>
<keyword evidence="2" id="KW-1133">Transmembrane helix</keyword>